<evidence type="ECO:0000256" key="1">
    <source>
        <dbReference type="ARBA" id="ARBA00008984"/>
    </source>
</evidence>
<keyword evidence="3" id="KW-0808">Transferase</keyword>
<accession>A0A1H5A5A9</accession>
<dbReference type="SUPFAM" id="SSF64307">
    <property type="entry name" value="SirA-like"/>
    <property type="match status" value="1"/>
</dbReference>
<name>A0A1H5A5A9_9PSED</name>
<dbReference type="AlphaFoldDB" id="A0A1H5A5A9"/>
<keyword evidence="4" id="KW-1185">Reference proteome</keyword>
<evidence type="ECO:0000313" key="4">
    <source>
        <dbReference type="Proteomes" id="UP000198982"/>
    </source>
</evidence>
<dbReference type="PANTHER" id="PTHR33279">
    <property type="entry name" value="SULFUR CARRIER PROTEIN YEDF-RELATED"/>
    <property type="match status" value="1"/>
</dbReference>
<dbReference type="GO" id="GO:0016740">
    <property type="term" value="F:transferase activity"/>
    <property type="evidence" value="ECO:0007669"/>
    <property type="project" value="UniProtKB-KW"/>
</dbReference>
<gene>
    <name evidence="3" type="ORF">SAMN05216178_6994</name>
</gene>
<comment type="similarity">
    <text evidence="1">Belongs to the sulfur carrier protein TusA family.</text>
</comment>
<proteinExistence type="inferred from homology"/>
<dbReference type="CDD" id="cd00291">
    <property type="entry name" value="SirA_YedF_YeeD"/>
    <property type="match status" value="1"/>
</dbReference>
<dbReference type="RefSeq" id="WP_092320945.1">
    <property type="nucleotide sequence ID" value="NZ_FNTJ01000003.1"/>
</dbReference>
<dbReference type="Proteomes" id="UP000198982">
    <property type="component" value="Unassembled WGS sequence"/>
</dbReference>
<dbReference type="InterPro" id="IPR001455">
    <property type="entry name" value="TusA-like"/>
</dbReference>
<dbReference type="InterPro" id="IPR036868">
    <property type="entry name" value="TusA-like_sf"/>
</dbReference>
<dbReference type="PROSITE" id="PS01148">
    <property type="entry name" value="UPF0033"/>
    <property type="match status" value="1"/>
</dbReference>
<dbReference type="EMBL" id="FNTJ01000003">
    <property type="protein sequence ID" value="SED37563.1"/>
    <property type="molecule type" value="Genomic_DNA"/>
</dbReference>
<protein>
    <submittedName>
        <fullName evidence="3">TusA-related sulfurtransferase</fullName>
    </submittedName>
</protein>
<dbReference type="PANTHER" id="PTHR33279:SF2">
    <property type="entry name" value="SULFUR CARRIER PROTEIN TUSA"/>
    <property type="match status" value="1"/>
</dbReference>
<organism evidence="3 4">
    <name type="scientific">Pseudomonas saponiphila</name>
    <dbReference type="NCBI Taxonomy" id="556534"/>
    <lineage>
        <taxon>Bacteria</taxon>
        <taxon>Pseudomonadati</taxon>
        <taxon>Pseudomonadota</taxon>
        <taxon>Gammaproteobacteria</taxon>
        <taxon>Pseudomonadales</taxon>
        <taxon>Pseudomonadaceae</taxon>
        <taxon>Pseudomonas</taxon>
    </lineage>
</organism>
<reference evidence="4" key="1">
    <citation type="submission" date="2016-10" db="EMBL/GenBank/DDBJ databases">
        <authorList>
            <person name="Varghese N."/>
            <person name="Submissions S."/>
        </authorList>
    </citation>
    <scope>NUCLEOTIDE SEQUENCE [LARGE SCALE GENOMIC DNA]</scope>
    <source>
        <strain evidence="4">DSM 9751</strain>
    </source>
</reference>
<dbReference type="Gene3D" id="3.30.110.40">
    <property type="entry name" value="TusA-like domain"/>
    <property type="match status" value="1"/>
</dbReference>
<evidence type="ECO:0000259" key="2">
    <source>
        <dbReference type="PROSITE" id="PS01148"/>
    </source>
</evidence>
<feature type="domain" description="UPF0033" evidence="2">
    <location>
        <begin position="11"/>
        <end position="35"/>
    </location>
</feature>
<sequence length="79" mass="8854">MADQFDHDVELDARGMACPIPLIQTKLMLNSMQSGEVIKVIATDAGTVRDFQTHCRLAGHEVIKQTEEGPLILHWIRRG</sequence>
<dbReference type="Pfam" id="PF01206">
    <property type="entry name" value="TusA"/>
    <property type="match status" value="1"/>
</dbReference>
<evidence type="ECO:0000313" key="3">
    <source>
        <dbReference type="EMBL" id="SED37563.1"/>
    </source>
</evidence>